<proteinExistence type="predicted"/>
<dbReference type="RefSeq" id="XP_062779041.1">
    <property type="nucleotide sequence ID" value="XM_062922990.1"/>
</dbReference>
<dbReference type="EMBL" id="CP137308">
    <property type="protein sequence ID" value="WQF81817.1"/>
    <property type="molecule type" value="Genomic_DNA"/>
</dbReference>
<reference evidence="3" key="1">
    <citation type="journal article" date="2023" name="bioRxiv">
        <title>Complete genome of the Medicago anthracnose fungus, Colletotrichum destructivum, reveals a mini-chromosome-like region within a core chromosome.</title>
        <authorList>
            <person name="Lapalu N."/>
            <person name="Simon A."/>
            <person name="Lu A."/>
            <person name="Plaumann P.-L."/>
            <person name="Amselem J."/>
            <person name="Pigne S."/>
            <person name="Auger A."/>
            <person name="Koch C."/>
            <person name="Dallery J.-F."/>
            <person name="O'Connell R.J."/>
        </authorList>
    </citation>
    <scope>NUCLEOTIDE SEQUENCE [LARGE SCALE GENOMIC DNA]</scope>
    <source>
        <strain evidence="3">CBS 520.97</strain>
    </source>
</reference>
<dbReference type="KEGG" id="cdet:87943334"/>
<sequence length="173" mass="18818">MTPSRAPSKPAIQPSARSWPLIQLAVLKHHAARRRALDGTPLARLPARGAEGGNLRRVGSARLAKRSDGKQTHSTESEAFHSGPRTRDQEQMFVVSSQISRAECDESSSMESTESRSSMAVRRTCGVRVSTSCGHAGLCRSPPPPPGLRTHGRLPEPQRPLLSILHVRVPRGR</sequence>
<dbReference type="AlphaFoldDB" id="A0AAX4IEW0"/>
<evidence type="ECO:0000313" key="2">
    <source>
        <dbReference type="EMBL" id="WQF81817.1"/>
    </source>
</evidence>
<accession>A0AAX4IEW0</accession>
<organism evidence="2 3">
    <name type="scientific">Colletotrichum destructivum</name>
    <dbReference type="NCBI Taxonomy" id="34406"/>
    <lineage>
        <taxon>Eukaryota</taxon>
        <taxon>Fungi</taxon>
        <taxon>Dikarya</taxon>
        <taxon>Ascomycota</taxon>
        <taxon>Pezizomycotina</taxon>
        <taxon>Sordariomycetes</taxon>
        <taxon>Hypocreomycetidae</taxon>
        <taxon>Glomerellales</taxon>
        <taxon>Glomerellaceae</taxon>
        <taxon>Colletotrichum</taxon>
        <taxon>Colletotrichum destructivum species complex</taxon>
    </lineage>
</organism>
<feature type="region of interest" description="Disordered" evidence="1">
    <location>
        <begin position="132"/>
        <end position="160"/>
    </location>
</feature>
<evidence type="ECO:0000256" key="1">
    <source>
        <dbReference type="SAM" id="MobiDB-lite"/>
    </source>
</evidence>
<dbReference type="GeneID" id="87943334"/>
<gene>
    <name evidence="2" type="ORF">CDEST_06831</name>
</gene>
<feature type="compositionally biased region" description="Basic and acidic residues" evidence="1">
    <location>
        <begin position="65"/>
        <end position="90"/>
    </location>
</feature>
<feature type="region of interest" description="Disordered" evidence="1">
    <location>
        <begin position="62"/>
        <end position="119"/>
    </location>
</feature>
<protein>
    <submittedName>
        <fullName evidence="2">Uncharacterized protein</fullName>
    </submittedName>
</protein>
<name>A0AAX4IEW0_9PEZI</name>
<evidence type="ECO:0000313" key="3">
    <source>
        <dbReference type="Proteomes" id="UP001322277"/>
    </source>
</evidence>
<feature type="compositionally biased region" description="Low complexity" evidence="1">
    <location>
        <begin position="107"/>
        <end position="118"/>
    </location>
</feature>
<dbReference type="Proteomes" id="UP001322277">
    <property type="component" value="Chromosome 4"/>
</dbReference>
<keyword evidence="3" id="KW-1185">Reference proteome</keyword>